<keyword evidence="1" id="KW-1185">Reference proteome</keyword>
<name>A0A8B7Y848_ACAPL</name>
<dbReference type="GeneID" id="110978589"/>
<dbReference type="RefSeq" id="XP_022089398.1">
    <property type="nucleotide sequence ID" value="XM_022233706.1"/>
</dbReference>
<gene>
    <name evidence="2" type="primary">LOC110978589</name>
</gene>
<organism evidence="1 2">
    <name type="scientific">Acanthaster planci</name>
    <name type="common">Crown-of-thorns starfish</name>
    <dbReference type="NCBI Taxonomy" id="133434"/>
    <lineage>
        <taxon>Eukaryota</taxon>
        <taxon>Metazoa</taxon>
        <taxon>Echinodermata</taxon>
        <taxon>Eleutherozoa</taxon>
        <taxon>Asterozoa</taxon>
        <taxon>Asteroidea</taxon>
        <taxon>Valvatacea</taxon>
        <taxon>Valvatida</taxon>
        <taxon>Acanthasteridae</taxon>
        <taxon>Acanthaster</taxon>
    </lineage>
</organism>
<accession>A0A8B7Y848</accession>
<dbReference type="Proteomes" id="UP000694845">
    <property type="component" value="Unplaced"/>
</dbReference>
<proteinExistence type="predicted"/>
<evidence type="ECO:0000313" key="2">
    <source>
        <dbReference type="RefSeq" id="XP_022089398.1"/>
    </source>
</evidence>
<evidence type="ECO:0000313" key="1">
    <source>
        <dbReference type="Proteomes" id="UP000694845"/>
    </source>
</evidence>
<reference evidence="2" key="1">
    <citation type="submission" date="2025-08" db="UniProtKB">
        <authorList>
            <consortium name="RefSeq"/>
        </authorList>
    </citation>
    <scope>IDENTIFICATION</scope>
</reference>
<dbReference type="KEGG" id="aplc:110978589"/>
<protein>
    <submittedName>
        <fullName evidence="2">Uncharacterized protein LOC110978589</fullName>
    </submittedName>
</protein>
<dbReference type="AlphaFoldDB" id="A0A8B7Y848"/>
<sequence length="116" mass="12950">MERGSTLASRPTTLNGKDTCRKLWNSSGFDYCCDLMDSNNIRRVDILDTACPPCSIDSHSGKKLSLTQIHQVCCSGRHKEQQLIWLDCPTWGNKTSGQLHVQVVPCTKVIKTSLIK</sequence>